<sequence length="1244" mass="141597">MQNMSESQEQLARTCLFPSAINTNVSQDLNSKGHTREGQEGSVRASLFPSAGATKKIVTEDEKPQAETESGDNDLETLRLTLPPSAINAIIAAQSAHGQIISEASGSFLENSDRRDNPFANAEKLSSDHTSDEDVAVQEDEIKERVKRKMKKHKHKHKHKKLKRDYRSESPPLLADAKPVKIPAGAVFFEDIRGLRAEHAFHIDRKKNKDLWHYQSISSRHISKYKSFSRSCLGNSNIMLDKKEPNKHKKSADLARYFGRVGLRQIHGKGTALKIDVKKVLSGAEFIPIPKSSDQSLPRKELDGASYSCLDQATSLYVQGKGSDYSNNADSEAADRDFVMDEIFEKIRIFNQRTRNEPQNVRLWLEFVAFQDVVAQREKTKAAGLSQTLSLGEMYRPTKSVIEKKLAILEKAVESNPSSLELKLAQLALYQDIWETDKLEKAWEDLLFVHSGKADLWREYLARQQCSSLQGFTVSRVVKRFHKCFQTLASVMDGQVKVIQKASDIEEQTIGIFSQYCSFLHMSGYTERAVATFQALIEFNLHCPSSLNLTSTRDRAVQFEKFWESSTPRFGEEGAKGWTKWAEQKSKGIQQSVSFVDVSTEEEEDAIILEQLPRSQTWIKMEKLRENSHILPWRPDALKDETEDSAEDPERLVLFDDVAPTLFRLTKSESCLRIVCLFLKFLGMPSATLNERIQQWEQEKGGSKFEQYLGIKVSQFPQLSQCNSANDMEKELPVQKQLLVLLNNAVKQAESYFSLSNRTFFTLLRLDCNILEHGAKTVSEVPSSGVKDIKKFGKNLLKESQNRNNLILWDTYIRLLWACSDKIAETVSMVETALGMFMGTHNTTDPEKKYGVCCLCLTYCQILLNFEPLEHIEASLRRSAPTQHDKRQVMRCLGALVENKVFKPGSATEISPAYILKIRSLFHKCISDYAYKLQMTNSNICQLFCILTDCFALFEYCASNFKKASDSYESARLIIQKNEQDNSNLHGLSSITRKNLHLRQLSFTMNMLQISIIPIETVRKVINNGLTEFPECSKLLEAFIKLEERSHIAGRLRQFYYRSLRNATDLSVPLFAVVSEMKRHEKIVATTSIDHDIAAASSTESNDTGIVHRLRSVFETVLSLSVSNHSPLLWRLYLYFEFKYGSETKAKGILYRALQSCPWAKCIFMDGISLFGDSELQEMTDLMTEEEIRVRMPYEELDLLLTAEKEEPDNDEIVKEESGNEDIVKEEPDNEDIVKEESKNDTDS</sequence>
<keyword evidence="3" id="KW-0539">Nucleus</keyword>
<comment type="similarity">
    <text evidence="2">Belongs to the NRDE2 family.</text>
</comment>
<dbReference type="OrthoDB" id="297219at2759"/>
<dbReference type="STRING" id="188477.A0A3S1BDJ5"/>
<evidence type="ECO:0008006" key="7">
    <source>
        <dbReference type="Google" id="ProtNLM"/>
    </source>
</evidence>
<feature type="region of interest" description="Disordered" evidence="4">
    <location>
        <begin position="109"/>
        <end position="136"/>
    </location>
</feature>
<dbReference type="SMART" id="SM00386">
    <property type="entry name" value="HAT"/>
    <property type="match status" value="3"/>
</dbReference>
<evidence type="ECO:0000256" key="1">
    <source>
        <dbReference type="ARBA" id="ARBA00004123"/>
    </source>
</evidence>
<dbReference type="PANTHER" id="PTHR13471">
    <property type="entry name" value="TETRATRICOPEPTIDE-LIKE HELICAL"/>
    <property type="match status" value="1"/>
</dbReference>
<evidence type="ECO:0000256" key="3">
    <source>
        <dbReference type="ARBA" id="ARBA00023242"/>
    </source>
</evidence>
<dbReference type="Proteomes" id="UP000271974">
    <property type="component" value="Unassembled WGS sequence"/>
</dbReference>
<feature type="region of interest" description="Disordered" evidence="4">
    <location>
        <begin position="148"/>
        <end position="168"/>
    </location>
</feature>
<keyword evidence="6" id="KW-1185">Reference proteome</keyword>
<feature type="region of interest" description="Disordered" evidence="4">
    <location>
        <begin position="1205"/>
        <end position="1244"/>
    </location>
</feature>
<dbReference type="GO" id="GO:0071013">
    <property type="term" value="C:catalytic step 2 spliceosome"/>
    <property type="evidence" value="ECO:0007669"/>
    <property type="project" value="TreeGrafter"/>
</dbReference>
<dbReference type="InterPro" id="IPR011990">
    <property type="entry name" value="TPR-like_helical_dom_sf"/>
</dbReference>
<dbReference type="Pfam" id="PF08424">
    <property type="entry name" value="NRDE-2"/>
    <property type="match status" value="1"/>
</dbReference>
<dbReference type="EMBL" id="RQTK01000522">
    <property type="protein sequence ID" value="RUS78263.1"/>
    <property type="molecule type" value="Genomic_DNA"/>
</dbReference>
<evidence type="ECO:0000256" key="2">
    <source>
        <dbReference type="ARBA" id="ARBA00009265"/>
    </source>
</evidence>
<evidence type="ECO:0000256" key="4">
    <source>
        <dbReference type="SAM" id="MobiDB-lite"/>
    </source>
</evidence>
<dbReference type="GO" id="GO:1902369">
    <property type="term" value="P:negative regulation of RNA catabolic process"/>
    <property type="evidence" value="ECO:0007669"/>
    <property type="project" value="TreeGrafter"/>
</dbReference>
<accession>A0A3S1BDJ5</accession>
<comment type="subcellular location">
    <subcellularLocation>
        <location evidence="1">Nucleus</location>
    </subcellularLocation>
</comment>
<feature type="region of interest" description="Disordered" evidence="4">
    <location>
        <begin position="25"/>
        <end position="75"/>
    </location>
</feature>
<name>A0A3S1BDJ5_ELYCH</name>
<feature type="compositionally biased region" description="Basic residues" evidence="4">
    <location>
        <begin position="148"/>
        <end position="164"/>
    </location>
</feature>
<proteinExistence type="inferred from homology"/>
<dbReference type="InterPro" id="IPR013633">
    <property type="entry name" value="NRDE-2"/>
</dbReference>
<dbReference type="GO" id="GO:0031048">
    <property type="term" value="P:regulatory ncRNA-mediated heterochromatin formation"/>
    <property type="evidence" value="ECO:0007669"/>
    <property type="project" value="TreeGrafter"/>
</dbReference>
<feature type="compositionally biased region" description="Basic and acidic residues" evidence="4">
    <location>
        <begin position="57"/>
        <end position="66"/>
    </location>
</feature>
<dbReference type="Gene3D" id="1.25.40.10">
    <property type="entry name" value="Tetratricopeptide repeat domain"/>
    <property type="match status" value="1"/>
</dbReference>
<comment type="caution">
    <text evidence="5">The sequence shown here is derived from an EMBL/GenBank/DDBJ whole genome shotgun (WGS) entry which is preliminary data.</text>
</comment>
<evidence type="ECO:0000313" key="5">
    <source>
        <dbReference type="EMBL" id="RUS78263.1"/>
    </source>
</evidence>
<dbReference type="AlphaFoldDB" id="A0A3S1BDJ5"/>
<gene>
    <name evidence="5" type="ORF">EGW08_013979</name>
</gene>
<dbReference type="GO" id="GO:0006396">
    <property type="term" value="P:RNA processing"/>
    <property type="evidence" value="ECO:0007669"/>
    <property type="project" value="InterPro"/>
</dbReference>
<protein>
    <recommendedName>
        <fullName evidence="7">Protein NRDE2 homolog</fullName>
    </recommendedName>
</protein>
<dbReference type="PANTHER" id="PTHR13471:SF0">
    <property type="entry name" value="NUCLEAR EXOSOME REGULATOR NRDE2"/>
    <property type="match status" value="1"/>
</dbReference>
<feature type="compositionally biased region" description="Basic and acidic residues" evidence="4">
    <location>
        <begin position="1212"/>
        <end position="1244"/>
    </location>
</feature>
<dbReference type="InterPro" id="IPR003107">
    <property type="entry name" value="HAT"/>
</dbReference>
<organism evidence="5 6">
    <name type="scientific">Elysia chlorotica</name>
    <name type="common">Eastern emerald elysia</name>
    <name type="synonym">Sea slug</name>
    <dbReference type="NCBI Taxonomy" id="188477"/>
    <lineage>
        <taxon>Eukaryota</taxon>
        <taxon>Metazoa</taxon>
        <taxon>Spiralia</taxon>
        <taxon>Lophotrochozoa</taxon>
        <taxon>Mollusca</taxon>
        <taxon>Gastropoda</taxon>
        <taxon>Heterobranchia</taxon>
        <taxon>Euthyneura</taxon>
        <taxon>Panpulmonata</taxon>
        <taxon>Sacoglossa</taxon>
        <taxon>Placobranchoidea</taxon>
        <taxon>Plakobranchidae</taxon>
        <taxon>Elysia</taxon>
    </lineage>
</organism>
<reference evidence="5 6" key="1">
    <citation type="submission" date="2019-01" db="EMBL/GenBank/DDBJ databases">
        <title>A draft genome assembly of the solar-powered sea slug Elysia chlorotica.</title>
        <authorList>
            <person name="Cai H."/>
            <person name="Li Q."/>
            <person name="Fang X."/>
            <person name="Li J."/>
            <person name="Curtis N.E."/>
            <person name="Altenburger A."/>
            <person name="Shibata T."/>
            <person name="Feng M."/>
            <person name="Maeda T."/>
            <person name="Schwartz J.A."/>
            <person name="Shigenobu S."/>
            <person name="Lundholm N."/>
            <person name="Nishiyama T."/>
            <person name="Yang H."/>
            <person name="Hasebe M."/>
            <person name="Li S."/>
            <person name="Pierce S.K."/>
            <person name="Wang J."/>
        </authorList>
    </citation>
    <scope>NUCLEOTIDE SEQUENCE [LARGE SCALE GENOMIC DNA]</scope>
    <source>
        <strain evidence="5">EC2010</strain>
        <tissue evidence="5">Whole organism of an adult</tissue>
    </source>
</reference>
<evidence type="ECO:0000313" key="6">
    <source>
        <dbReference type="Proteomes" id="UP000271974"/>
    </source>
</evidence>